<dbReference type="AlphaFoldDB" id="A0A4Q9DHK4"/>
<reference evidence="1 2" key="1">
    <citation type="submission" date="2019-02" db="EMBL/GenBank/DDBJ databases">
        <title>Paenibacillus sp. nov., isolated from surface-sterilized tissue of Thalictrum simplex L.</title>
        <authorList>
            <person name="Tuo L."/>
        </authorList>
    </citation>
    <scope>NUCLEOTIDE SEQUENCE [LARGE SCALE GENOMIC DNA]</scope>
    <source>
        <strain evidence="1 2">N2SHLJ1</strain>
    </source>
</reference>
<dbReference type="OrthoDB" id="2626608at2"/>
<name>A0A4Q9DHK4_9BACL</name>
<evidence type="ECO:0000313" key="1">
    <source>
        <dbReference type="EMBL" id="TBL69788.1"/>
    </source>
</evidence>
<sequence length="74" mass="8637">MVEKCGLPEELTTVLKQLVMNGGIRMAGILLYSYCRRIYQVDDSTAARWMTAYFHREFPQQLQRHQMQVAKTKG</sequence>
<proteinExistence type="predicted"/>
<dbReference type="Proteomes" id="UP000293142">
    <property type="component" value="Unassembled WGS sequence"/>
</dbReference>
<dbReference type="EMBL" id="SIRE01000036">
    <property type="protein sequence ID" value="TBL69788.1"/>
    <property type="molecule type" value="Genomic_DNA"/>
</dbReference>
<protein>
    <submittedName>
        <fullName evidence="1">Uncharacterized protein</fullName>
    </submittedName>
</protein>
<evidence type="ECO:0000313" key="2">
    <source>
        <dbReference type="Proteomes" id="UP000293142"/>
    </source>
</evidence>
<keyword evidence="2" id="KW-1185">Reference proteome</keyword>
<comment type="caution">
    <text evidence="1">The sequence shown here is derived from an EMBL/GenBank/DDBJ whole genome shotgun (WGS) entry which is preliminary data.</text>
</comment>
<organism evidence="1 2">
    <name type="scientific">Paenibacillus thalictri</name>
    <dbReference type="NCBI Taxonomy" id="2527873"/>
    <lineage>
        <taxon>Bacteria</taxon>
        <taxon>Bacillati</taxon>
        <taxon>Bacillota</taxon>
        <taxon>Bacilli</taxon>
        <taxon>Bacillales</taxon>
        <taxon>Paenibacillaceae</taxon>
        <taxon>Paenibacillus</taxon>
    </lineage>
</organism>
<accession>A0A4Q9DHK4</accession>
<gene>
    <name evidence="1" type="ORF">EYB31_35015</name>
</gene>